<organism evidence="2 3">
    <name type="scientific">Colletotrichum asianum</name>
    <dbReference type="NCBI Taxonomy" id="702518"/>
    <lineage>
        <taxon>Eukaryota</taxon>
        <taxon>Fungi</taxon>
        <taxon>Dikarya</taxon>
        <taxon>Ascomycota</taxon>
        <taxon>Pezizomycotina</taxon>
        <taxon>Sordariomycetes</taxon>
        <taxon>Hypocreomycetidae</taxon>
        <taxon>Glomerellales</taxon>
        <taxon>Glomerellaceae</taxon>
        <taxon>Colletotrichum</taxon>
        <taxon>Colletotrichum gloeosporioides species complex</taxon>
    </lineage>
</organism>
<evidence type="ECO:0000313" key="2">
    <source>
        <dbReference type="EMBL" id="KAF0325107.1"/>
    </source>
</evidence>
<comment type="caution">
    <text evidence="2">The sequence shown here is derived from an EMBL/GenBank/DDBJ whole genome shotgun (WGS) entry which is preliminary data.</text>
</comment>
<protein>
    <submittedName>
        <fullName evidence="2">Uncharacterized protein</fullName>
    </submittedName>
</protein>
<proteinExistence type="predicted"/>
<keyword evidence="1" id="KW-0732">Signal</keyword>
<feature type="chain" id="PRO_5034354090" evidence="1">
    <location>
        <begin position="29"/>
        <end position="247"/>
    </location>
</feature>
<keyword evidence="3" id="KW-1185">Reference proteome</keyword>
<name>A0A8H3WFY8_9PEZI</name>
<sequence length="247" mass="27626">MKTRRKKPMVVWLLAALISDVSFPDAMSATSILNNISLALKLLPYTDDSIVQLGPLLHTRLPQDWLYCVFEQETVASDLQSIPPSSFPTLCGGPAVSDLAVMTLFKQRYPMASRITDKNGIHCACEVECIQAKARSPLPLTTPPGPAYFYLHQSLCATNGGREKIGNISGVVAFRDCSYEGLTVLMVLHCFHTLLPVGSVPAVTIWGFYDHQVSKVRYPSWVKMDRFPRMRVNDEYYYQDDEVSDEA</sequence>
<feature type="signal peptide" evidence="1">
    <location>
        <begin position="1"/>
        <end position="28"/>
    </location>
</feature>
<dbReference type="EMBL" id="WOWK01000039">
    <property type="protein sequence ID" value="KAF0325107.1"/>
    <property type="molecule type" value="Genomic_DNA"/>
</dbReference>
<evidence type="ECO:0000313" key="3">
    <source>
        <dbReference type="Proteomes" id="UP000434172"/>
    </source>
</evidence>
<evidence type="ECO:0000256" key="1">
    <source>
        <dbReference type="SAM" id="SignalP"/>
    </source>
</evidence>
<accession>A0A8H3WFY8</accession>
<reference evidence="2 3" key="1">
    <citation type="submission" date="2019-12" db="EMBL/GenBank/DDBJ databases">
        <title>A genome sequence resource for the geographically widespread anthracnose pathogen Colletotrichum asianum.</title>
        <authorList>
            <person name="Meng Y."/>
        </authorList>
    </citation>
    <scope>NUCLEOTIDE SEQUENCE [LARGE SCALE GENOMIC DNA]</scope>
    <source>
        <strain evidence="2 3">ICMP 18580</strain>
    </source>
</reference>
<dbReference type="AlphaFoldDB" id="A0A8H3WFY8"/>
<dbReference type="Proteomes" id="UP000434172">
    <property type="component" value="Unassembled WGS sequence"/>
</dbReference>
<gene>
    <name evidence="2" type="ORF">GQ607_007728</name>
</gene>